<evidence type="ECO:0000313" key="2">
    <source>
        <dbReference type="EMBL" id="DAD97648.1"/>
    </source>
</evidence>
<protein>
    <submittedName>
        <fullName evidence="2">Uncharacterized protein</fullName>
    </submittedName>
</protein>
<accession>A0A8S5NTX6</accession>
<proteinExistence type="predicted"/>
<name>A0A8S5NTX6_9CAUD</name>
<organism evidence="2">
    <name type="scientific">Siphoviridae sp. ct1TR2</name>
    <dbReference type="NCBI Taxonomy" id="2825309"/>
    <lineage>
        <taxon>Viruses</taxon>
        <taxon>Duplodnaviria</taxon>
        <taxon>Heunggongvirae</taxon>
        <taxon>Uroviricota</taxon>
        <taxon>Caudoviricetes</taxon>
    </lineage>
</organism>
<feature type="region of interest" description="Disordered" evidence="1">
    <location>
        <begin position="42"/>
        <end position="77"/>
    </location>
</feature>
<dbReference type="EMBL" id="BK015245">
    <property type="protein sequence ID" value="DAD97648.1"/>
    <property type="molecule type" value="Genomic_DNA"/>
</dbReference>
<sequence length="77" mass="8497">MRVRALRSFAGNGFAGYKGTELEVPDETGADLIRAGYAEKIEEETEEETGNPDILEAPVDEPMEIVDKPKKTSKKKV</sequence>
<evidence type="ECO:0000256" key="1">
    <source>
        <dbReference type="SAM" id="MobiDB-lite"/>
    </source>
</evidence>
<reference evidence="2" key="1">
    <citation type="journal article" date="2021" name="Proc. Natl. Acad. Sci. U.S.A.">
        <title>A Catalog of Tens of Thousands of Viruses from Human Metagenomes Reveals Hidden Associations with Chronic Diseases.</title>
        <authorList>
            <person name="Tisza M.J."/>
            <person name="Buck C.B."/>
        </authorList>
    </citation>
    <scope>NUCLEOTIDE SEQUENCE</scope>
    <source>
        <strain evidence="2">Ct1TR2</strain>
    </source>
</reference>